<dbReference type="SUPFAM" id="SSF53335">
    <property type="entry name" value="S-adenosyl-L-methionine-dependent methyltransferases"/>
    <property type="match status" value="2"/>
</dbReference>
<feature type="transmembrane region" description="Helical" evidence="7">
    <location>
        <begin position="510"/>
        <end position="533"/>
    </location>
</feature>
<evidence type="ECO:0000256" key="5">
    <source>
        <dbReference type="ARBA" id="ARBA00023453"/>
    </source>
</evidence>
<dbReference type="InterPro" id="IPR048254">
    <property type="entry name" value="CDP_ALCOHOL_P_TRANSF_CS"/>
</dbReference>
<dbReference type="PANTHER" id="PTHR10509">
    <property type="entry name" value="O-METHYLTRANSFERASE-RELATED"/>
    <property type="match status" value="1"/>
</dbReference>
<evidence type="ECO:0000256" key="7">
    <source>
        <dbReference type="SAM" id="Phobius"/>
    </source>
</evidence>
<dbReference type="EMBL" id="JAGKQM010000002">
    <property type="protein sequence ID" value="KAH0938123.1"/>
    <property type="molecule type" value="Genomic_DNA"/>
</dbReference>
<comment type="similarity">
    <text evidence="5">Belongs to the class I-like SAM-binding methyltransferase superfamily. Cation-dependent O-methyltransferase family.</text>
</comment>
<keyword evidence="7" id="KW-0472">Membrane</keyword>
<dbReference type="PROSITE" id="PS00379">
    <property type="entry name" value="CDP_ALCOHOL_P_TRANSF"/>
    <property type="match status" value="1"/>
</dbReference>
<evidence type="ECO:0008006" key="10">
    <source>
        <dbReference type="Google" id="ProtNLM"/>
    </source>
</evidence>
<dbReference type="PROSITE" id="PS51682">
    <property type="entry name" value="SAM_OMT_I"/>
    <property type="match status" value="2"/>
</dbReference>
<organism evidence="8 9">
    <name type="scientific">Brassica napus</name>
    <name type="common">Rape</name>
    <dbReference type="NCBI Taxonomy" id="3708"/>
    <lineage>
        <taxon>Eukaryota</taxon>
        <taxon>Viridiplantae</taxon>
        <taxon>Streptophyta</taxon>
        <taxon>Embryophyta</taxon>
        <taxon>Tracheophyta</taxon>
        <taxon>Spermatophyta</taxon>
        <taxon>Magnoliopsida</taxon>
        <taxon>eudicotyledons</taxon>
        <taxon>Gunneridae</taxon>
        <taxon>Pentapetalae</taxon>
        <taxon>rosids</taxon>
        <taxon>malvids</taxon>
        <taxon>Brassicales</taxon>
        <taxon>Brassicaceae</taxon>
        <taxon>Brassiceae</taxon>
        <taxon>Brassica</taxon>
    </lineage>
</organism>
<dbReference type="InterPro" id="IPR002935">
    <property type="entry name" value="SAM_O-MeTrfase"/>
</dbReference>
<evidence type="ECO:0000313" key="9">
    <source>
        <dbReference type="Proteomes" id="UP000824890"/>
    </source>
</evidence>
<dbReference type="InterPro" id="IPR043130">
    <property type="entry name" value="CDP-OH_PTrfase_TM_dom"/>
</dbReference>
<reference evidence="8 9" key="1">
    <citation type="submission" date="2021-05" db="EMBL/GenBank/DDBJ databases">
        <title>Genome Assembly of Synthetic Allotetraploid Brassica napus Reveals Homoeologous Exchanges between Subgenomes.</title>
        <authorList>
            <person name="Davis J.T."/>
        </authorList>
    </citation>
    <scope>NUCLEOTIDE SEQUENCE [LARGE SCALE GENOMIC DNA]</scope>
    <source>
        <strain evidence="9">cv. Da-Ae</strain>
        <tissue evidence="8">Seedling</tissue>
    </source>
</reference>
<evidence type="ECO:0000313" key="8">
    <source>
        <dbReference type="EMBL" id="KAH0938123.1"/>
    </source>
</evidence>
<comment type="similarity">
    <text evidence="6">Belongs to the CDP-alcohol phosphatidyltransferase class-I family.</text>
</comment>
<dbReference type="Gene3D" id="1.20.120.1760">
    <property type="match status" value="1"/>
</dbReference>
<comment type="caution">
    <text evidence="8">The sequence shown here is derived from an EMBL/GenBank/DDBJ whole genome shotgun (WGS) entry which is preliminary data.</text>
</comment>
<evidence type="ECO:0000256" key="2">
    <source>
        <dbReference type="ARBA" id="ARBA00022603"/>
    </source>
</evidence>
<keyword evidence="9" id="KW-1185">Reference proteome</keyword>
<evidence type="ECO:0000256" key="3">
    <source>
        <dbReference type="ARBA" id="ARBA00022679"/>
    </source>
</evidence>
<dbReference type="CDD" id="cd02440">
    <property type="entry name" value="AdoMet_MTases"/>
    <property type="match status" value="2"/>
</dbReference>
<keyword evidence="7" id="KW-1133">Transmembrane helix</keyword>
<dbReference type="InterPro" id="IPR029063">
    <property type="entry name" value="SAM-dependent_MTases_sf"/>
</dbReference>
<name>A0ABQ8EBE2_BRANA</name>
<comment type="cofactor">
    <cofactor evidence="1">
        <name>a divalent metal cation</name>
        <dbReference type="ChEBI" id="CHEBI:60240"/>
    </cofactor>
</comment>
<keyword evidence="2" id="KW-0489">Methyltransferase</keyword>
<dbReference type="Proteomes" id="UP000824890">
    <property type="component" value="Unassembled WGS sequence"/>
</dbReference>
<keyword evidence="4" id="KW-0949">S-adenosyl-L-methionine</keyword>
<dbReference type="Pfam" id="PF01066">
    <property type="entry name" value="CDP-OH_P_transf"/>
    <property type="match status" value="1"/>
</dbReference>
<dbReference type="InterPro" id="IPR050362">
    <property type="entry name" value="Cation-dep_OMT"/>
</dbReference>
<dbReference type="Gene3D" id="3.40.50.150">
    <property type="entry name" value="Vaccinia Virus protein VP39"/>
    <property type="match status" value="2"/>
</dbReference>
<dbReference type="Pfam" id="PF01596">
    <property type="entry name" value="Methyltransf_3"/>
    <property type="match status" value="2"/>
</dbReference>
<evidence type="ECO:0000256" key="6">
    <source>
        <dbReference type="RuleBase" id="RU003750"/>
    </source>
</evidence>
<dbReference type="PANTHER" id="PTHR10509:SF83">
    <property type="entry name" value="CAFFEOYL-COA O-METHYLTRANSFERASE"/>
    <property type="match status" value="1"/>
</dbReference>
<dbReference type="InterPro" id="IPR000462">
    <property type="entry name" value="CDP-OH_P_trans"/>
</dbReference>
<protein>
    <recommendedName>
        <fullName evidence="10">Caffeoyl-CoA O-methyltransferase</fullName>
    </recommendedName>
</protein>
<keyword evidence="3 6" id="KW-0808">Transferase</keyword>
<evidence type="ECO:0000256" key="4">
    <source>
        <dbReference type="ARBA" id="ARBA00022691"/>
    </source>
</evidence>
<feature type="transmembrane region" description="Helical" evidence="7">
    <location>
        <begin position="553"/>
        <end position="575"/>
    </location>
</feature>
<keyword evidence="7" id="KW-0812">Transmembrane</keyword>
<accession>A0ABQ8EBE2</accession>
<gene>
    <name evidence="8" type="ORF">HID58_005584</name>
</gene>
<sequence>MADEIPSKGILKSEALKQYILETSAYPREHELLRELRKATVQKYGNLSEMEVPVDEGLFLSMLLKITNAKNTLELGVFTGYSLLTTALALPKDGRITAIDIDKEAYEVGLEFIKKAGVDHKINFIHSDGITALDQLVNDNQEFDFAFADADKSNYPNFHERLLKLVKVGGIIAFDNTLWFGFVAEDEEGVPDHMREYREALIEFNKKLALDTRVEVSQISIGDGMSDEIPPKGILKSEALRQYIMETSAYPREHALLKELRKIINAKNTLELGVFTGYSLLTTALALPEDGRITAIDIDKEAYEVGLEFMKKAGVDHKINFIYCDGMEVLDKLVNDKNQEFDFIFADADKPNYINFLERFLKLVKVGGIIAFDNTLWFSFVVEEEESVPEFMRESRAALIEFNKKLALDPRVEISQISVGDGVTLCRRLNIITQKILKRAESSAYSQEKNRQGEVWIWKSLATGEKPIYRSGSLQDVGDASACSGSSQGVGDVKRCFLTTVLALPEDNCVTLLIVLAINLIIVGSSLSGIFGFYRRWSKMTKKERPRPQKLSVYLYIPNIVGYMRVLLNCVAFAVCFSNKTLFSLLYFFSFCCDAVDGWCARRFNQVSTFGAVLDMVTDRVSTACLLVVLSQVYRPSLVFLSLLALDIASHWLQMYSTFLAGKSSHKDVKDSTSWLFRLYYGNRIFMCYCCVSCEVVVSTLTQISPLSLLLALTIFGWSMKQTVNIIQKTGNNQRHGNELRLWKRCYERLIWQLNFFWQHCYFVSLETELSVSEKKKQICLHPVLDKTTYHLVNKERLAMMKKCLLNNFISGRVFHETRLADMKNAIVVPHIASAFKVAN</sequence>
<proteinExistence type="inferred from homology"/>
<evidence type="ECO:0000256" key="1">
    <source>
        <dbReference type="ARBA" id="ARBA00001968"/>
    </source>
</evidence>